<reference evidence="6 7" key="1">
    <citation type="submission" date="2017-06" db="EMBL/GenBank/DDBJ databases">
        <authorList>
            <person name="Kim H.J."/>
            <person name="Triplett B.A."/>
        </authorList>
    </citation>
    <scope>NUCLEOTIDE SEQUENCE [LARGE SCALE GENOMIC DNA]</scope>
    <source>
        <strain evidence="6 7">DSM 44715</strain>
    </source>
</reference>
<dbReference type="Gene3D" id="3.30.565.10">
    <property type="entry name" value="Histidine kinase-like ATPase, C-terminal domain"/>
    <property type="match status" value="1"/>
</dbReference>
<evidence type="ECO:0000256" key="1">
    <source>
        <dbReference type="ARBA" id="ARBA00022679"/>
    </source>
</evidence>
<feature type="transmembrane region" description="Helical" evidence="4">
    <location>
        <begin position="159"/>
        <end position="183"/>
    </location>
</feature>
<accession>A0A239CII1</accession>
<evidence type="ECO:0000256" key="3">
    <source>
        <dbReference type="ARBA" id="ARBA00023012"/>
    </source>
</evidence>
<dbReference type="PANTHER" id="PTHR24421">
    <property type="entry name" value="NITRATE/NITRITE SENSOR PROTEIN NARX-RELATED"/>
    <property type="match status" value="1"/>
</dbReference>
<keyword evidence="7" id="KW-1185">Reference proteome</keyword>
<dbReference type="GO" id="GO:0046983">
    <property type="term" value="F:protein dimerization activity"/>
    <property type="evidence" value="ECO:0007669"/>
    <property type="project" value="InterPro"/>
</dbReference>
<feature type="transmembrane region" description="Helical" evidence="4">
    <location>
        <begin position="92"/>
        <end position="115"/>
    </location>
</feature>
<feature type="transmembrane region" description="Helical" evidence="4">
    <location>
        <begin position="52"/>
        <end position="71"/>
    </location>
</feature>
<dbReference type="GO" id="GO:0000155">
    <property type="term" value="F:phosphorelay sensor kinase activity"/>
    <property type="evidence" value="ECO:0007669"/>
    <property type="project" value="InterPro"/>
</dbReference>
<name>A0A239CII1_9ACTN</name>
<evidence type="ECO:0000313" key="7">
    <source>
        <dbReference type="Proteomes" id="UP000198318"/>
    </source>
</evidence>
<evidence type="ECO:0000256" key="2">
    <source>
        <dbReference type="ARBA" id="ARBA00022777"/>
    </source>
</evidence>
<keyword evidence="4" id="KW-1133">Transmembrane helix</keyword>
<feature type="domain" description="Signal transduction histidine kinase subgroup 3 dimerisation and phosphoacceptor" evidence="5">
    <location>
        <begin position="209"/>
        <end position="275"/>
    </location>
</feature>
<keyword evidence="3" id="KW-0902">Two-component regulatory system</keyword>
<keyword evidence="1" id="KW-0808">Transferase</keyword>
<evidence type="ECO:0000256" key="4">
    <source>
        <dbReference type="SAM" id="Phobius"/>
    </source>
</evidence>
<organism evidence="6 7">
    <name type="scientific">Actinomadura meyerae</name>
    <dbReference type="NCBI Taxonomy" id="240840"/>
    <lineage>
        <taxon>Bacteria</taxon>
        <taxon>Bacillati</taxon>
        <taxon>Actinomycetota</taxon>
        <taxon>Actinomycetes</taxon>
        <taxon>Streptosporangiales</taxon>
        <taxon>Thermomonosporaceae</taxon>
        <taxon>Actinomadura</taxon>
    </lineage>
</organism>
<evidence type="ECO:0000259" key="5">
    <source>
        <dbReference type="Pfam" id="PF07730"/>
    </source>
</evidence>
<dbReference type="RefSeq" id="WP_089324146.1">
    <property type="nucleotide sequence ID" value="NZ_FZOR01000001.1"/>
</dbReference>
<dbReference type="Gene3D" id="1.20.5.1930">
    <property type="match status" value="1"/>
</dbReference>
<sequence>MTVATTADLEEQDTRRLERYRRVTYRSFMFAAVGFVAPLVAGLGAAYADGDVGAPVAAAVLAGFGALAFSYRRLVRTGLEGGSSRADIAVSGAVAAALSLMLLVSPWFTIVPVFWLSAVVLTPMSRGRLAALCAATGAYSGAVSTVAADRLGAHGGMPWYGVFPILFVLYTAVCAVVAFVNLYQRRMWDMHRETHAARDALARLAVTEERLRFSRDLHDLLGHSLSLIAVKSELAMRMAGTDPERAGAEMADVRHAAREALREVRAAVSGYRAVELDAELAGVRAVLEAAGVRCEAGAPPDGLPPEVRSVLAWVIREGATNVIKHSEARRCAISITSHGGSVVLEMVNDGARAAGGPGGSGLTGLAERAAVLGGEVAFGRRGRDEFLLRAAVPLPAPGDDPVPAAAPAGRGA</sequence>
<keyword evidence="4" id="KW-0812">Transmembrane</keyword>
<protein>
    <submittedName>
        <fullName evidence="6">Two-component system, NarL family, sensor histidine kinase DesK</fullName>
    </submittedName>
</protein>
<dbReference type="OrthoDB" id="5241784at2"/>
<evidence type="ECO:0000313" key="6">
    <source>
        <dbReference type="EMBL" id="SNS19759.1"/>
    </source>
</evidence>
<dbReference type="PANTHER" id="PTHR24421:SF63">
    <property type="entry name" value="SENSOR HISTIDINE KINASE DESK"/>
    <property type="match status" value="1"/>
</dbReference>
<gene>
    <name evidence="6" type="ORF">SAMN05443665_1001438</name>
</gene>
<proteinExistence type="predicted"/>
<feature type="transmembrane region" description="Helical" evidence="4">
    <location>
        <begin position="25"/>
        <end position="46"/>
    </location>
</feature>
<dbReference type="InterPro" id="IPR036890">
    <property type="entry name" value="HATPase_C_sf"/>
</dbReference>
<dbReference type="InterPro" id="IPR050482">
    <property type="entry name" value="Sensor_HK_TwoCompSys"/>
</dbReference>
<dbReference type="InterPro" id="IPR011712">
    <property type="entry name" value="Sig_transdc_His_kin_sub3_dim/P"/>
</dbReference>
<dbReference type="SUPFAM" id="SSF55874">
    <property type="entry name" value="ATPase domain of HSP90 chaperone/DNA topoisomerase II/histidine kinase"/>
    <property type="match status" value="1"/>
</dbReference>
<keyword evidence="2 6" id="KW-0418">Kinase</keyword>
<dbReference type="GO" id="GO:0016020">
    <property type="term" value="C:membrane"/>
    <property type="evidence" value="ECO:0007669"/>
    <property type="project" value="InterPro"/>
</dbReference>
<dbReference type="Proteomes" id="UP000198318">
    <property type="component" value="Unassembled WGS sequence"/>
</dbReference>
<dbReference type="AlphaFoldDB" id="A0A239CII1"/>
<keyword evidence="4" id="KW-0472">Membrane</keyword>
<dbReference type="EMBL" id="FZOR01000001">
    <property type="protein sequence ID" value="SNS19759.1"/>
    <property type="molecule type" value="Genomic_DNA"/>
</dbReference>
<dbReference type="Pfam" id="PF07730">
    <property type="entry name" value="HisKA_3"/>
    <property type="match status" value="1"/>
</dbReference>